<dbReference type="InParanoid" id="W0RGX2"/>
<dbReference type="EMBL" id="CP007128">
    <property type="protein sequence ID" value="AHG89580.1"/>
    <property type="molecule type" value="Genomic_DNA"/>
</dbReference>
<accession>W0RGX2</accession>
<dbReference type="OrthoDB" id="193343at2"/>
<feature type="transmembrane region" description="Helical" evidence="1">
    <location>
        <begin position="125"/>
        <end position="145"/>
    </location>
</feature>
<feature type="transmembrane region" description="Helical" evidence="1">
    <location>
        <begin position="151"/>
        <end position="171"/>
    </location>
</feature>
<dbReference type="eggNOG" id="COG3247">
    <property type="taxonomic scope" value="Bacteria"/>
</dbReference>
<dbReference type="Pfam" id="PF03729">
    <property type="entry name" value="DUF308"/>
    <property type="match status" value="1"/>
</dbReference>
<evidence type="ECO:0000256" key="1">
    <source>
        <dbReference type="SAM" id="Phobius"/>
    </source>
</evidence>
<dbReference type="PANTHER" id="PTHR34989:SF1">
    <property type="entry name" value="PROTEIN HDED"/>
    <property type="match status" value="1"/>
</dbReference>
<evidence type="ECO:0000313" key="2">
    <source>
        <dbReference type="EMBL" id="AHG89580.1"/>
    </source>
</evidence>
<proteinExistence type="predicted"/>
<dbReference type="HOGENOM" id="CLU_091585_5_1_0"/>
<dbReference type="PANTHER" id="PTHR34989">
    <property type="entry name" value="PROTEIN HDED"/>
    <property type="match status" value="1"/>
</dbReference>
<sequence length="189" mass="19296">MLDAMTGNWWATALRGGATVLFGLLALVTPGLTLDGLVSLFGAYALLDGTVALFLGWRARAAGADARELLVGAVTSVAIGLVTLLWADVNAFELLLLVGVRALVAGLAEGIAALRGRREGPADRLTVVVPAVAAAFGLLFLVIPATGADTVLWWIALYGFAVGALHLALGLRLRGAAHGDSDARGLSAA</sequence>
<dbReference type="AlphaFoldDB" id="W0RGX2"/>
<dbReference type="InterPro" id="IPR005325">
    <property type="entry name" value="DUF308_memb"/>
</dbReference>
<dbReference type="KEGG" id="gba:J421_2043"/>
<reference evidence="2 3" key="1">
    <citation type="journal article" date="2014" name="Genome Announc.">
        <title>Genome Sequence and Methylome of Soil Bacterium Gemmatirosa kalamazoonensis KBS708T, a Member of the Rarely Cultivated Gemmatimonadetes Phylum.</title>
        <authorList>
            <person name="Debruyn J.M."/>
            <person name="Radosevich M."/>
            <person name="Wommack K.E."/>
            <person name="Polson S.W."/>
            <person name="Hauser L.J."/>
            <person name="Fawaz M.N."/>
            <person name="Korlach J."/>
            <person name="Tsai Y.C."/>
        </authorList>
    </citation>
    <scope>NUCLEOTIDE SEQUENCE [LARGE SCALE GENOMIC DNA]</scope>
    <source>
        <strain evidence="2 3">KBS708</strain>
    </source>
</reference>
<gene>
    <name evidence="2" type="ORF">J421_2043</name>
</gene>
<dbReference type="GO" id="GO:0005886">
    <property type="term" value="C:plasma membrane"/>
    <property type="evidence" value="ECO:0007669"/>
    <property type="project" value="TreeGrafter"/>
</dbReference>
<feature type="transmembrane region" description="Helical" evidence="1">
    <location>
        <begin position="38"/>
        <end position="57"/>
    </location>
</feature>
<feature type="transmembrane region" description="Helical" evidence="1">
    <location>
        <begin position="69"/>
        <end position="88"/>
    </location>
</feature>
<evidence type="ECO:0000313" key="3">
    <source>
        <dbReference type="Proteomes" id="UP000019151"/>
    </source>
</evidence>
<keyword evidence="1" id="KW-0472">Membrane</keyword>
<feature type="transmembrane region" description="Helical" evidence="1">
    <location>
        <begin position="12"/>
        <end position="32"/>
    </location>
</feature>
<dbReference type="STRING" id="861299.J421_2043"/>
<dbReference type="InterPro" id="IPR052712">
    <property type="entry name" value="Acid_resist_chaperone_HdeD"/>
</dbReference>
<protein>
    <submittedName>
        <fullName evidence="2">Uncharacterized protein</fullName>
    </submittedName>
</protein>
<name>W0RGX2_9BACT</name>
<dbReference type="RefSeq" id="WP_025411075.1">
    <property type="nucleotide sequence ID" value="NZ_CP007128.1"/>
</dbReference>
<keyword evidence="3" id="KW-1185">Reference proteome</keyword>
<organism evidence="2 3">
    <name type="scientific">Gemmatirosa kalamazoonensis</name>
    <dbReference type="NCBI Taxonomy" id="861299"/>
    <lineage>
        <taxon>Bacteria</taxon>
        <taxon>Pseudomonadati</taxon>
        <taxon>Gemmatimonadota</taxon>
        <taxon>Gemmatimonadia</taxon>
        <taxon>Gemmatimonadales</taxon>
        <taxon>Gemmatimonadaceae</taxon>
        <taxon>Gemmatirosa</taxon>
    </lineage>
</organism>
<dbReference type="Proteomes" id="UP000019151">
    <property type="component" value="Chromosome"/>
</dbReference>
<keyword evidence="1" id="KW-1133">Transmembrane helix</keyword>
<feature type="transmembrane region" description="Helical" evidence="1">
    <location>
        <begin position="94"/>
        <end position="113"/>
    </location>
</feature>
<keyword evidence="1" id="KW-0812">Transmembrane</keyword>